<sequence length="420" mass="44902">MTTTGSPLSDRRTTATVSPPAAWHTTTTVSPPAARRTIITVSPLSDRAPIGQGRLRSPPQVVPPYAGRVLTSTPFPKSFASDNHSGVHPAVLAAILEANTGDAPAYGGDAWTETMEDVFRAEFGAQATTYAMFNGTGANVVGLSLLLRPYDAVLCPATAHINTNECGAAERLLSTKLIPLPTENGKITVEDIRGQLSVMGNVQHSQPRVVSISQVTECGTCYTADEIAELAEFIHAHGLFLHMDGARLANAAAELGCSMRSLTTDVGVDLLSFGGTKNGAMGAEALVVLRSDLDVATLFLRKQGMQLASKMRFVSAQLTALLTDDLWRENAAHANAMAHRLADGVADLPGVSLHYPVQSNAVFPVLPEKVIPELQQRYLFHVWDATENVVRWVTAFDTTPEHVDTFIADIRLAVRDAADA</sequence>
<dbReference type="InterPro" id="IPR015421">
    <property type="entry name" value="PyrdxlP-dep_Trfase_major"/>
</dbReference>
<accession>A0A239NZE8</accession>
<dbReference type="GO" id="GO:0016829">
    <property type="term" value="F:lyase activity"/>
    <property type="evidence" value="ECO:0007669"/>
    <property type="project" value="InterPro"/>
</dbReference>
<feature type="domain" description="Aromatic amino acid beta-eliminating lyase/threonine aldolase" evidence="5">
    <location>
        <begin position="79"/>
        <end position="362"/>
    </location>
</feature>
<evidence type="ECO:0000313" key="7">
    <source>
        <dbReference type="Proteomes" id="UP000198282"/>
    </source>
</evidence>
<dbReference type="GO" id="GO:0006520">
    <property type="term" value="P:amino acid metabolic process"/>
    <property type="evidence" value="ECO:0007669"/>
    <property type="project" value="InterPro"/>
</dbReference>
<evidence type="ECO:0000259" key="5">
    <source>
        <dbReference type="Pfam" id="PF01212"/>
    </source>
</evidence>
<keyword evidence="7" id="KW-1185">Reference proteome</keyword>
<evidence type="ECO:0000256" key="3">
    <source>
        <dbReference type="ARBA" id="ARBA00022898"/>
    </source>
</evidence>
<proteinExistence type="inferred from homology"/>
<reference evidence="6 7" key="1">
    <citation type="submission" date="2017-06" db="EMBL/GenBank/DDBJ databases">
        <authorList>
            <person name="Kim H.J."/>
            <person name="Triplett B.A."/>
        </authorList>
    </citation>
    <scope>NUCLEOTIDE SEQUENCE [LARGE SCALE GENOMIC DNA]</scope>
    <source>
        <strain evidence="6 7">CGMCC 4.2132</strain>
    </source>
</reference>
<gene>
    <name evidence="6" type="ORF">SAMN05216276_107417</name>
</gene>
<dbReference type="InterPro" id="IPR001597">
    <property type="entry name" value="ArAA_b-elim_lyase/Thr_aldolase"/>
</dbReference>
<feature type="region of interest" description="Disordered" evidence="4">
    <location>
        <begin position="1"/>
        <end position="35"/>
    </location>
</feature>
<dbReference type="EMBL" id="FZOD01000074">
    <property type="protein sequence ID" value="SNT59744.1"/>
    <property type="molecule type" value="Genomic_DNA"/>
</dbReference>
<evidence type="ECO:0000256" key="2">
    <source>
        <dbReference type="ARBA" id="ARBA00006966"/>
    </source>
</evidence>
<keyword evidence="3" id="KW-0663">Pyridoxal phosphate</keyword>
<protein>
    <submittedName>
        <fullName evidence="6">L-threonine aldolase</fullName>
    </submittedName>
</protein>
<dbReference type="SUPFAM" id="SSF53383">
    <property type="entry name" value="PLP-dependent transferases"/>
    <property type="match status" value="1"/>
</dbReference>
<dbReference type="InterPro" id="IPR015424">
    <property type="entry name" value="PyrdxlP-dep_Trfase"/>
</dbReference>
<name>A0A239NZE8_9ACTN</name>
<dbReference type="Pfam" id="PF01212">
    <property type="entry name" value="Beta_elim_lyase"/>
    <property type="match status" value="1"/>
</dbReference>
<evidence type="ECO:0000313" key="6">
    <source>
        <dbReference type="EMBL" id="SNT59744.1"/>
    </source>
</evidence>
<evidence type="ECO:0000256" key="1">
    <source>
        <dbReference type="ARBA" id="ARBA00001933"/>
    </source>
</evidence>
<dbReference type="Gene3D" id="3.90.1150.10">
    <property type="entry name" value="Aspartate Aminotransferase, domain 1"/>
    <property type="match status" value="1"/>
</dbReference>
<dbReference type="AlphaFoldDB" id="A0A239NZE8"/>
<evidence type="ECO:0000256" key="4">
    <source>
        <dbReference type="SAM" id="MobiDB-lite"/>
    </source>
</evidence>
<comment type="similarity">
    <text evidence="2">Belongs to the threonine aldolase family.</text>
</comment>
<dbReference type="Proteomes" id="UP000198282">
    <property type="component" value="Unassembled WGS sequence"/>
</dbReference>
<dbReference type="InterPro" id="IPR015422">
    <property type="entry name" value="PyrdxlP-dep_Trfase_small"/>
</dbReference>
<organism evidence="6 7">
    <name type="scientific">Streptosporangium subroseum</name>
    <dbReference type="NCBI Taxonomy" id="106412"/>
    <lineage>
        <taxon>Bacteria</taxon>
        <taxon>Bacillati</taxon>
        <taxon>Actinomycetota</taxon>
        <taxon>Actinomycetes</taxon>
        <taxon>Streptosporangiales</taxon>
        <taxon>Streptosporangiaceae</taxon>
        <taxon>Streptosporangium</taxon>
    </lineage>
</organism>
<dbReference type="Gene3D" id="3.40.640.10">
    <property type="entry name" value="Type I PLP-dependent aspartate aminotransferase-like (Major domain)"/>
    <property type="match status" value="1"/>
</dbReference>
<dbReference type="PANTHER" id="PTHR48097">
    <property type="entry name" value="L-THREONINE ALDOLASE-RELATED"/>
    <property type="match status" value="1"/>
</dbReference>
<comment type="cofactor">
    <cofactor evidence="1">
        <name>pyridoxal 5'-phosphate</name>
        <dbReference type="ChEBI" id="CHEBI:597326"/>
    </cofactor>
</comment>
<dbReference type="PANTHER" id="PTHR48097:SF5">
    <property type="entry name" value="LOW SPECIFICITY L-THREONINE ALDOLASE"/>
    <property type="match status" value="1"/>
</dbReference>